<dbReference type="PANTHER" id="PTHR48167:SF2">
    <property type="entry name" value="EXPRESSED PROTEIN"/>
    <property type="match status" value="1"/>
</dbReference>
<evidence type="ECO:0000313" key="2">
    <source>
        <dbReference type="Proteomes" id="UP000655225"/>
    </source>
</evidence>
<evidence type="ECO:0000313" key="1">
    <source>
        <dbReference type="EMBL" id="KAF8397587.1"/>
    </source>
</evidence>
<comment type="caution">
    <text evidence="1">The sequence shown here is derived from an EMBL/GenBank/DDBJ whole genome shotgun (WGS) entry which is preliminary data.</text>
</comment>
<proteinExistence type="predicted"/>
<keyword evidence="2" id="KW-1185">Reference proteome</keyword>
<reference evidence="1 2" key="1">
    <citation type="submission" date="2020-04" db="EMBL/GenBank/DDBJ databases">
        <title>Plant Genome Project.</title>
        <authorList>
            <person name="Zhang R.-G."/>
        </authorList>
    </citation>
    <scope>NUCLEOTIDE SEQUENCE [LARGE SCALE GENOMIC DNA]</scope>
    <source>
        <strain evidence="1">YNK0</strain>
        <tissue evidence="1">Leaf</tissue>
    </source>
</reference>
<organism evidence="1 2">
    <name type="scientific">Tetracentron sinense</name>
    <name type="common">Spur-leaf</name>
    <dbReference type="NCBI Taxonomy" id="13715"/>
    <lineage>
        <taxon>Eukaryota</taxon>
        <taxon>Viridiplantae</taxon>
        <taxon>Streptophyta</taxon>
        <taxon>Embryophyta</taxon>
        <taxon>Tracheophyta</taxon>
        <taxon>Spermatophyta</taxon>
        <taxon>Magnoliopsida</taxon>
        <taxon>Trochodendrales</taxon>
        <taxon>Trochodendraceae</taxon>
        <taxon>Tetracentron</taxon>
    </lineage>
</organism>
<accession>A0A834Z0G0</accession>
<sequence>MNLFGKVIRSNGLLRNSKLNRVLPLLMRKTPRHFSTRTEQNRTAGSFSRFLSSSHKQRSAFDGAMRTITRNGRLYSDAYRTQPLYPKARTAGKGVLVLRQVIPRIALPEDVEHLLFGSDLDLSSESVEILLQASIPRALRMALVHFPLYRQ</sequence>
<dbReference type="Proteomes" id="UP000655225">
    <property type="component" value="Unassembled WGS sequence"/>
</dbReference>
<dbReference type="EMBL" id="JABCRI010000011">
    <property type="protein sequence ID" value="KAF8397587.1"/>
    <property type="molecule type" value="Genomic_DNA"/>
</dbReference>
<name>A0A834Z0G0_TETSI</name>
<dbReference type="PANTHER" id="PTHR48167">
    <property type="entry name" value="EXPRESSED PROTEIN"/>
    <property type="match status" value="1"/>
</dbReference>
<protein>
    <submittedName>
        <fullName evidence="1">Uncharacterized protein</fullName>
    </submittedName>
</protein>
<gene>
    <name evidence="1" type="ORF">HHK36_016507</name>
</gene>
<dbReference type="AlphaFoldDB" id="A0A834Z0G0"/>